<evidence type="ECO:0000256" key="1">
    <source>
        <dbReference type="SAM" id="SignalP"/>
    </source>
</evidence>
<gene>
    <name evidence="2" type="ORF">DSM104635_02563</name>
</gene>
<dbReference type="EMBL" id="CP047045">
    <property type="protein sequence ID" value="QGZ95712.1"/>
    <property type="molecule type" value="Genomic_DNA"/>
</dbReference>
<dbReference type="Proteomes" id="UP000431269">
    <property type="component" value="Chromosome"/>
</dbReference>
<feature type="chain" id="PRO_5026299631" description="DUF2846 domain-containing protein" evidence="1">
    <location>
        <begin position="25"/>
        <end position="156"/>
    </location>
</feature>
<dbReference type="KEGG" id="tsv:DSM104635_02563"/>
<feature type="signal peptide" evidence="1">
    <location>
        <begin position="1"/>
        <end position="24"/>
    </location>
</feature>
<evidence type="ECO:0008006" key="4">
    <source>
        <dbReference type="Google" id="ProtNLM"/>
    </source>
</evidence>
<reference evidence="3" key="1">
    <citation type="submission" date="2019-12" db="EMBL/GenBank/DDBJ databases">
        <title>Complete genome of Terracaulis silvestris 0127_4.</title>
        <authorList>
            <person name="Vieira S."/>
            <person name="Riedel T."/>
            <person name="Sproer C."/>
            <person name="Pascual J."/>
            <person name="Boedeker C."/>
            <person name="Overmann J."/>
        </authorList>
    </citation>
    <scope>NUCLEOTIDE SEQUENCE [LARGE SCALE GENOMIC DNA]</scope>
    <source>
        <strain evidence="3">0127_4</strain>
    </source>
</reference>
<keyword evidence="3" id="KW-1185">Reference proteome</keyword>
<protein>
    <recommendedName>
        <fullName evidence="4">DUF2846 domain-containing protein</fullName>
    </recommendedName>
</protein>
<dbReference type="AlphaFoldDB" id="A0A6I6MVR8"/>
<evidence type="ECO:0000313" key="3">
    <source>
        <dbReference type="Proteomes" id="UP000431269"/>
    </source>
</evidence>
<evidence type="ECO:0000313" key="2">
    <source>
        <dbReference type="EMBL" id="QGZ95712.1"/>
    </source>
</evidence>
<organism evidence="2 3">
    <name type="scientific">Terricaulis silvestris</name>
    <dbReference type="NCBI Taxonomy" id="2686094"/>
    <lineage>
        <taxon>Bacteria</taxon>
        <taxon>Pseudomonadati</taxon>
        <taxon>Pseudomonadota</taxon>
        <taxon>Alphaproteobacteria</taxon>
        <taxon>Caulobacterales</taxon>
        <taxon>Caulobacteraceae</taxon>
        <taxon>Terricaulis</taxon>
    </lineage>
</organism>
<sequence length="156" mass="17252">MATQVRSPMRFVCALFAATLVLSACSKFPCVYLINNSGGVVEVLRVEADRDYYGPVGRSFFGGVRIRDRSGQEILYRSSDLEVRVELKIGRCTLRYALPPTVTSSNAAAVVQLESDHKLYLVAENVWDAGRSHERPVEMWPQQPEGFPVEPVGGCA</sequence>
<dbReference type="PROSITE" id="PS51257">
    <property type="entry name" value="PROKAR_LIPOPROTEIN"/>
    <property type="match status" value="1"/>
</dbReference>
<name>A0A6I6MVR8_9CAUL</name>
<accession>A0A6I6MVR8</accession>
<keyword evidence="1" id="KW-0732">Signal</keyword>
<proteinExistence type="predicted"/>